<feature type="compositionally biased region" description="Polar residues" evidence="1">
    <location>
        <begin position="321"/>
        <end position="332"/>
    </location>
</feature>
<feature type="region of interest" description="Disordered" evidence="1">
    <location>
        <begin position="43"/>
        <end position="91"/>
    </location>
</feature>
<feature type="region of interest" description="Disordered" evidence="1">
    <location>
        <begin position="194"/>
        <end position="234"/>
    </location>
</feature>
<dbReference type="HOGENOM" id="CLU_063145_0_0_1"/>
<evidence type="ECO:0000313" key="3">
    <source>
        <dbReference type="Proteomes" id="UP000008022"/>
    </source>
</evidence>
<sequence>MDEERDAVLVGFSPSVWVVADIPGATSRTERRGTEGLATTGFQASTPMYLPPRARVPLNRHPSRPQSPPLLRASLTRRRNRRPPSASQAAAPLRRFPTIIDLLRPLSHRRQGGDAPTEPHCRDTDAHPVHSPAPLRRAAGSTSVACLLPGLLCAIIDIRQVLLFPPPEAPPPSRAGTSTPALLIPFHPVLHCRSTRPPLRRHGSQPPDPLPSPSSAPPLTSTSTDACPYTSSPPQLPCRRRTALLLAGLLCASTSPAVAFIVDSLISKAQAGMVEQPPQIRSVRHLGLRRVWNASVHTSVFAQLRSSSPPPVHGTGVADPSSANCHPSTTDLLSKPPPQALAIPYPSHHLVADPPSPEPHHAASMFLRSSSRA</sequence>
<feature type="region of interest" description="Disordered" evidence="1">
    <location>
        <begin position="305"/>
        <end position="373"/>
    </location>
</feature>
<protein>
    <submittedName>
        <fullName evidence="2">Uncharacterized protein</fullName>
    </submittedName>
</protein>
<reference evidence="3" key="1">
    <citation type="submission" date="2013-06" db="EMBL/GenBank/DDBJ databases">
        <authorList>
            <person name="Zhao Q."/>
        </authorList>
    </citation>
    <scope>NUCLEOTIDE SEQUENCE</scope>
    <source>
        <strain evidence="3">cv. W1943</strain>
    </source>
</reference>
<dbReference type="EnsemblPlants" id="ORUFI10G11430.1">
    <property type="protein sequence ID" value="ORUFI10G11430.1"/>
    <property type="gene ID" value="ORUFI10G11430"/>
</dbReference>
<feature type="compositionally biased region" description="Low complexity" evidence="1">
    <location>
        <begin position="217"/>
        <end position="226"/>
    </location>
</feature>
<organism evidence="2 3">
    <name type="scientific">Oryza rufipogon</name>
    <name type="common">Brownbeard rice</name>
    <name type="synonym">Asian wild rice</name>
    <dbReference type="NCBI Taxonomy" id="4529"/>
    <lineage>
        <taxon>Eukaryota</taxon>
        <taxon>Viridiplantae</taxon>
        <taxon>Streptophyta</taxon>
        <taxon>Embryophyta</taxon>
        <taxon>Tracheophyta</taxon>
        <taxon>Spermatophyta</taxon>
        <taxon>Magnoliopsida</taxon>
        <taxon>Liliopsida</taxon>
        <taxon>Poales</taxon>
        <taxon>Poaceae</taxon>
        <taxon>BOP clade</taxon>
        <taxon>Oryzoideae</taxon>
        <taxon>Oryzeae</taxon>
        <taxon>Oryzinae</taxon>
        <taxon>Oryza</taxon>
    </lineage>
</organism>
<evidence type="ECO:0000256" key="1">
    <source>
        <dbReference type="SAM" id="MobiDB-lite"/>
    </source>
</evidence>
<accession>A0A0E0QZG6</accession>
<dbReference type="Proteomes" id="UP000008022">
    <property type="component" value="Unassembled WGS sequence"/>
</dbReference>
<dbReference type="Gramene" id="ORUFI10G11430.1">
    <property type="protein sequence ID" value="ORUFI10G11430.1"/>
    <property type="gene ID" value="ORUFI10G11430"/>
</dbReference>
<keyword evidence="3" id="KW-1185">Reference proteome</keyword>
<proteinExistence type="predicted"/>
<evidence type="ECO:0000313" key="2">
    <source>
        <dbReference type="EnsemblPlants" id="ORUFI10G11430.1"/>
    </source>
</evidence>
<name>A0A0E0QZG6_ORYRU</name>
<reference evidence="2" key="2">
    <citation type="submission" date="2015-06" db="UniProtKB">
        <authorList>
            <consortium name="EnsemblPlants"/>
        </authorList>
    </citation>
    <scope>IDENTIFICATION</scope>
</reference>
<dbReference type="AlphaFoldDB" id="A0A0E0QZG6"/>
<feature type="compositionally biased region" description="Pro residues" evidence="1">
    <location>
        <begin position="206"/>
        <end position="216"/>
    </location>
</feature>